<organism evidence="1">
    <name type="scientific">Arundo donax</name>
    <name type="common">Giant reed</name>
    <name type="synonym">Donax arundinaceus</name>
    <dbReference type="NCBI Taxonomy" id="35708"/>
    <lineage>
        <taxon>Eukaryota</taxon>
        <taxon>Viridiplantae</taxon>
        <taxon>Streptophyta</taxon>
        <taxon>Embryophyta</taxon>
        <taxon>Tracheophyta</taxon>
        <taxon>Spermatophyta</taxon>
        <taxon>Magnoliopsida</taxon>
        <taxon>Liliopsida</taxon>
        <taxon>Poales</taxon>
        <taxon>Poaceae</taxon>
        <taxon>PACMAD clade</taxon>
        <taxon>Arundinoideae</taxon>
        <taxon>Arundineae</taxon>
        <taxon>Arundo</taxon>
    </lineage>
</organism>
<dbReference type="AlphaFoldDB" id="A0A0A9AWB3"/>
<name>A0A0A9AWB3_ARUDO</name>
<protein>
    <submittedName>
        <fullName evidence="1">Uncharacterized protein</fullName>
    </submittedName>
</protein>
<sequence length="33" mass="3777">MAKNSHVKVVQQGSKKPKETLLEKQQMTHLVQC</sequence>
<reference evidence="1" key="2">
    <citation type="journal article" date="2015" name="Data Brief">
        <title>Shoot transcriptome of the giant reed, Arundo donax.</title>
        <authorList>
            <person name="Barrero R.A."/>
            <person name="Guerrero F.D."/>
            <person name="Moolhuijzen P."/>
            <person name="Goolsby J.A."/>
            <person name="Tidwell J."/>
            <person name="Bellgard S.E."/>
            <person name="Bellgard M.I."/>
        </authorList>
    </citation>
    <scope>NUCLEOTIDE SEQUENCE</scope>
    <source>
        <tissue evidence="1">Shoot tissue taken approximately 20 cm above the soil surface</tissue>
    </source>
</reference>
<evidence type="ECO:0000313" key="1">
    <source>
        <dbReference type="EMBL" id="JAD56029.1"/>
    </source>
</evidence>
<accession>A0A0A9AWB3</accession>
<proteinExistence type="predicted"/>
<dbReference type="EMBL" id="GBRH01241866">
    <property type="protein sequence ID" value="JAD56029.1"/>
    <property type="molecule type" value="Transcribed_RNA"/>
</dbReference>
<reference evidence="1" key="1">
    <citation type="submission" date="2014-09" db="EMBL/GenBank/DDBJ databases">
        <authorList>
            <person name="Magalhaes I.L.F."/>
            <person name="Oliveira U."/>
            <person name="Santos F.R."/>
            <person name="Vidigal T.H.D.A."/>
            <person name="Brescovit A.D."/>
            <person name="Santos A.J."/>
        </authorList>
    </citation>
    <scope>NUCLEOTIDE SEQUENCE</scope>
    <source>
        <tissue evidence="1">Shoot tissue taken approximately 20 cm above the soil surface</tissue>
    </source>
</reference>